<name>A0A9N9EC73_9GLOM</name>
<dbReference type="EMBL" id="CAJVPJ010006433">
    <property type="protein sequence ID" value="CAG8668765.1"/>
    <property type="molecule type" value="Genomic_DNA"/>
</dbReference>
<feature type="compositionally biased region" description="Polar residues" evidence="1">
    <location>
        <begin position="62"/>
        <end position="71"/>
    </location>
</feature>
<feature type="compositionally biased region" description="Basic and acidic residues" evidence="1">
    <location>
        <begin position="102"/>
        <end position="111"/>
    </location>
</feature>
<evidence type="ECO:0000313" key="3">
    <source>
        <dbReference type="Proteomes" id="UP000789572"/>
    </source>
</evidence>
<gene>
    <name evidence="2" type="ORF">POCULU_LOCUS10846</name>
</gene>
<evidence type="ECO:0000256" key="1">
    <source>
        <dbReference type="SAM" id="MobiDB-lite"/>
    </source>
</evidence>
<protein>
    <submittedName>
        <fullName evidence="2">1768_t:CDS:1</fullName>
    </submittedName>
</protein>
<feature type="non-terminal residue" evidence="2">
    <location>
        <position position="1"/>
    </location>
</feature>
<proteinExistence type="predicted"/>
<feature type="region of interest" description="Disordered" evidence="1">
    <location>
        <begin position="61"/>
        <end position="111"/>
    </location>
</feature>
<comment type="caution">
    <text evidence="2">The sequence shown here is derived from an EMBL/GenBank/DDBJ whole genome shotgun (WGS) entry which is preliminary data.</text>
</comment>
<feature type="compositionally biased region" description="Polar residues" evidence="1">
    <location>
        <begin position="81"/>
        <end position="91"/>
    </location>
</feature>
<sequence length="111" mass="12737">SDGRDSEVMTENTFSMNNENLNMHVDSLDTGIVTKEYTEEPDFLESKFRETAHLEAQLNRMMANQDTTTMTDKPRSIREWSPSSEAQNWNESEGPFSDTELDGSRKPDNQL</sequence>
<accession>A0A9N9EC73</accession>
<organism evidence="2 3">
    <name type="scientific">Paraglomus occultum</name>
    <dbReference type="NCBI Taxonomy" id="144539"/>
    <lineage>
        <taxon>Eukaryota</taxon>
        <taxon>Fungi</taxon>
        <taxon>Fungi incertae sedis</taxon>
        <taxon>Mucoromycota</taxon>
        <taxon>Glomeromycotina</taxon>
        <taxon>Glomeromycetes</taxon>
        <taxon>Paraglomerales</taxon>
        <taxon>Paraglomeraceae</taxon>
        <taxon>Paraglomus</taxon>
    </lineage>
</organism>
<feature type="non-terminal residue" evidence="2">
    <location>
        <position position="111"/>
    </location>
</feature>
<dbReference type="Proteomes" id="UP000789572">
    <property type="component" value="Unassembled WGS sequence"/>
</dbReference>
<reference evidence="2" key="1">
    <citation type="submission" date="2021-06" db="EMBL/GenBank/DDBJ databases">
        <authorList>
            <person name="Kallberg Y."/>
            <person name="Tangrot J."/>
            <person name="Rosling A."/>
        </authorList>
    </citation>
    <scope>NUCLEOTIDE SEQUENCE</scope>
    <source>
        <strain evidence="2">IA702</strain>
    </source>
</reference>
<keyword evidence="3" id="KW-1185">Reference proteome</keyword>
<dbReference type="AlphaFoldDB" id="A0A9N9EC73"/>
<evidence type="ECO:0000313" key="2">
    <source>
        <dbReference type="EMBL" id="CAG8668765.1"/>
    </source>
</evidence>